<organism evidence="1 2">
    <name type="scientific">Dorea formicigenerans</name>
    <dbReference type="NCBI Taxonomy" id="39486"/>
    <lineage>
        <taxon>Bacteria</taxon>
        <taxon>Bacillati</taxon>
        <taxon>Bacillota</taxon>
        <taxon>Clostridia</taxon>
        <taxon>Lachnospirales</taxon>
        <taxon>Lachnospiraceae</taxon>
        <taxon>Dorea</taxon>
    </lineage>
</organism>
<evidence type="ECO:0000313" key="1">
    <source>
        <dbReference type="EMBL" id="RHK65531.1"/>
    </source>
</evidence>
<reference evidence="1 2" key="1">
    <citation type="submission" date="2018-08" db="EMBL/GenBank/DDBJ databases">
        <title>A genome reference for cultivated species of the human gut microbiota.</title>
        <authorList>
            <person name="Zou Y."/>
            <person name="Xue W."/>
            <person name="Luo G."/>
        </authorList>
    </citation>
    <scope>NUCLEOTIDE SEQUENCE [LARGE SCALE GENOMIC DNA]</scope>
    <source>
        <strain evidence="1 2">AF42-21</strain>
    </source>
</reference>
<accession>A0A415HA91</accession>
<dbReference type="AlphaFoldDB" id="A0A415HA91"/>
<gene>
    <name evidence="1" type="ORF">DW054_02385</name>
</gene>
<protein>
    <submittedName>
        <fullName evidence="1">Uncharacterized protein</fullName>
    </submittedName>
</protein>
<proteinExistence type="predicted"/>
<name>A0A415HA91_9FIRM</name>
<dbReference type="Proteomes" id="UP000284152">
    <property type="component" value="Unassembled WGS sequence"/>
</dbReference>
<evidence type="ECO:0000313" key="2">
    <source>
        <dbReference type="Proteomes" id="UP000284152"/>
    </source>
</evidence>
<dbReference type="EMBL" id="QRNS01000003">
    <property type="protein sequence ID" value="RHK65531.1"/>
    <property type="molecule type" value="Genomic_DNA"/>
</dbReference>
<sequence>MAVMAKWRNKTFEVSRKKVNPLKNFSTSTTIKGDDSKSKKKKTELVPFTFDIDVHANAGVNPQKEYESWCSLIKSTGVLYLHGRRFGRETRLKEVSLSGVIMDDYGRIRFATIGLTFEEVNKKETSGKSGARAAASEAKKAEKKAAKKKGKKVTISVGSSVKLTGSYYADGEKILNSEKKRVLKVGKINGNKAYLPQVDGWVYISTLSLVS</sequence>
<comment type="caution">
    <text evidence="1">The sequence shown here is derived from an EMBL/GenBank/DDBJ whole genome shotgun (WGS) entry which is preliminary data.</text>
</comment>